<dbReference type="EMBL" id="MK072384">
    <property type="protein sequence ID" value="AYV82711.1"/>
    <property type="molecule type" value="Genomic_DNA"/>
</dbReference>
<accession>A0A3G5A953</accession>
<organism evidence="1">
    <name type="scientific">Hyperionvirus sp</name>
    <dbReference type="NCBI Taxonomy" id="2487770"/>
    <lineage>
        <taxon>Viruses</taxon>
        <taxon>Varidnaviria</taxon>
        <taxon>Bamfordvirae</taxon>
        <taxon>Nucleocytoviricota</taxon>
        <taxon>Megaviricetes</taxon>
        <taxon>Imitervirales</taxon>
        <taxon>Mimiviridae</taxon>
        <taxon>Klosneuvirinae</taxon>
    </lineage>
</organism>
<protein>
    <submittedName>
        <fullName evidence="1">Uncharacterized protein</fullName>
    </submittedName>
</protein>
<evidence type="ECO:0000313" key="1">
    <source>
        <dbReference type="EMBL" id="AYV82711.1"/>
    </source>
</evidence>
<sequence>MAFYPFFSSYPDQESYNGALEAELSRNGIPIPACSLSVGDIISYVPITIQANSVDVLINKSHLYRETLRAHYARRAYIQNYETMIKKAKKAAGLLSAMSAEKSIADTRINTLIISHLSIEEIEIFQTTLITIIMNGVYCPNLDISSLRAIILLHIIEQSRSHKDLFISISKIHPIYRGKLFQTRSQVAELISIDPTTKTILQKSTSLTDFINKFIIYKSIL</sequence>
<reference evidence="1" key="1">
    <citation type="submission" date="2018-10" db="EMBL/GenBank/DDBJ databases">
        <title>Hidden diversity of soil giant viruses.</title>
        <authorList>
            <person name="Schulz F."/>
            <person name="Alteio L."/>
            <person name="Goudeau D."/>
            <person name="Ryan E.M."/>
            <person name="Malmstrom R.R."/>
            <person name="Blanchard J."/>
            <person name="Woyke T."/>
        </authorList>
    </citation>
    <scope>NUCLEOTIDE SEQUENCE</scope>
    <source>
        <strain evidence="1">HYV1</strain>
    </source>
</reference>
<name>A0A3G5A953_9VIRU</name>
<gene>
    <name evidence="1" type="ORF">Hyperionvirus2_79</name>
</gene>
<proteinExistence type="predicted"/>